<reference evidence="9" key="1">
    <citation type="submission" date="2022-11" db="EMBL/GenBank/DDBJ databases">
        <title>WGS of Natronobacillus azotifigens 24KS-1, an anaerobic diazotrophic haloalkaliphile from soda-rich habitats.</title>
        <authorList>
            <person name="Sorokin D.Y."/>
            <person name="Merkel A.Y."/>
        </authorList>
    </citation>
    <scope>NUCLEOTIDE SEQUENCE</scope>
    <source>
        <strain evidence="9">24KS-1</strain>
    </source>
</reference>
<dbReference type="CDD" id="cd02209">
    <property type="entry name" value="cupin_XRE_C"/>
    <property type="match status" value="1"/>
</dbReference>
<dbReference type="InterPro" id="IPR009057">
    <property type="entry name" value="Homeodomain-like_sf"/>
</dbReference>
<keyword evidence="10" id="KW-1185">Reference proteome</keyword>
<dbReference type="GO" id="GO:0003700">
    <property type="term" value="F:DNA-binding transcription factor activity"/>
    <property type="evidence" value="ECO:0007669"/>
    <property type="project" value="InterPro"/>
</dbReference>
<dbReference type="InterPro" id="IPR049166">
    <property type="entry name" value="GH39_cat"/>
</dbReference>
<proteinExistence type="inferred from homology"/>
<dbReference type="InterPro" id="IPR017853">
    <property type="entry name" value="GH"/>
</dbReference>
<dbReference type="InterPro" id="IPR003313">
    <property type="entry name" value="AraC-bd"/>
</dbReference>
<dbReference type="InterPro" id="IPR000514">
    <property type="entry name" value="Glyco_hydro_39"/>
</dbReference>
<evidence type="ECO:0000256" key="1">
    <source>
        <dbReference type="ARBA" id="ARBA00008875"/>
    </source>
</evidence>
<dbReference type="Pfam" id="PF01229">
    <property type="entry name" value="Glyco_hydro_39"/>
    <property type="match status" value="1"/>
</dbReference>
<keyword evidence="6" id="KW-0326">Glycosidase</keyword>
<dbReference type="EMBL" id="JAPRAT010000001">
    <property type="protein sequence ID" value="MCZ0701608.1"/>
    <property type="molecule type" value="Genomic_DNA"/>
</dbReference>
<sequence length="830" mass="97681">MQHNYEMIQYEEDIPIKIFIHQLGSVKKHWHKSIELLYMLEGNVDIYINDKSYKLKEEDVIVINSNELHQLHSDYAVLIAVQIELDEFNLRDNIKKMSFDCFTQTQPNKSFEKIKSLIANMIYTNSLNDESTYAYNLSLAYSLIGELMRNFKSDRQINNVKTDKHLKRLSNILNYIKEHYNENLTLSQVAEREHLSAPYLSSFFDKYIGINFTTYYDKIRIEYAVNDLISSDLSIEEIARKHGFSETRSFLRAFKKEYDMLPSVYRKSQKKTNKKHDHPSDNLVDYIEFEPKYYLDKISKYFNEERTQTNVINRGNKIKSLDLIDLAEKTIPLTHNFKNFTSVGRAKELLYKEVQEMLTELQKAINFKYIKFHGLLSDDMLVCKRNENGSLSFSFILIDKVLDFLVSLDLIPLIQLSFMPEVLASNTEKHVFASKMNTSYPNDIKEWKLLIEAFIQHIQSRYGTKVIEQWLYCVWNEPDTSANMFGIGSDEKFYQLYIETYISVKKINPNLIFGSPSLLLITTMSKEWARNFLLWTVENDCTPEFLNLHYYSDDFNNLAEEHSLSLPYKAKLSHDHQDFNKYIDSVKVLLKDLHLEHLNIYLTEWNLTVSHRNLINDTVFIGCYLAKNILSNYDKLDSFGYWSLTDFIEEFQLDNNLFHGGLGLFTYNGIKKPHFYVLEFLSWLGDQLISEGDSYFITKKNDEISMICYNYEHYSKVFADGKAFAMTQTNRYTPFTQNLALDFSIPFINIDNGHYLVKEYIINQEYGSAYDKWVEMGGIPIQTDYDIHLMKNASIPRLRQYTVDVVDNNWTCFTTLEPLEVKYIEVTKVN</sequence>
<dbReference type="PANTHER" id="PTHR43280:SF28">
    <property type="entry name" value="HTH-TYPE TRANSCRIPTIONAL ACTIVATOR RHAS"/>
    <property type="match status" value="1"/>
</dbReference>
<dbReference type="SUPFAM" id="SSF51011">
    <property type="entry name" value="Glycosyl hydrolase domain"/>
    <property type="match status" value="1"/>
</dbReference>
<comment type="caution">
    <text evidence="9">The sequence shown here is derived from an EMBL/GenBank/DDBJ whole genome shotgun (WGS) entry which is preliminary data.</text>
</comment>
<dbReference type="SUPFAM" id="SSF46689">
    <property type="entry name" value="Homeodomain-like"/>
    <property type="match status" value="2"/>
</dbReference>
<accession>A0A9J6R7K6</accession>
<evidence type="ECO:0000256" key="2">
    <source>
        <dbReference type="ARBA" id="ARBA00022801"/>
    </source>
</evidence>
<dbReference type="PROSITE" id="PS00041">
    <property type="entry name" value="HTH_ARAC_FAMILY_1"/>
    <property type="match status" value="1"/>
</dbReference>
<evidence type="ECO:0000313" key="9">
    <source>
        <dbReference type="EMBL" id="MCZ0701608.1"/>
    </source>
</evidence>
<keyword evidence="5" id="KW-0804">Transcription</keyword>
<feature type="domain" description="HTH araC/xylS-type" evidence="8">
    <location>
        <begin position="170"/>
        <end position="268"/>
    </location>
</feature>
<dbReference type="AlphaFoldDB" id="A0A9J6R7K6"/>
<dbReference type="InterPro" id="IPR018062">
    <property type="entry name" value="HTH_AraC-typ_CS"/>
</dbReference>
<dbReference type="SUPFAM" id="SSF51445">
    <property type="entry name" value="(Trans)glycosidases"/>
    <property type="match status" value="1"/>
</dbReference>
<evidence type="ECO:0000256" key="5">
    <source>
        <dbReference type="ARBA" id="ARBA00023163"/>
    </source>
</evidence>
<dbReference type="SMART" id="SM00342">
    <property type="entry name" value="HTH_ARAC"/>
    <property type="match status" value="1"/>
</dbReference>
<dbReference type="PROSITE" id="PS01124">
    <property type="entry name" value="HTH_ARAC_FAMILY_2"/>
    <property type="match status" value="1"/>
</dbReference>
<comment type="similarity">
    <text evidence="1">Belongs to the glycosyl hydrolase 39 family.</text>
</comment>
<dbReference type="InterPro" id="IPR014710">
    <property type="entry name" value="RmlC-like_jellyroll"/>
</dbReference>
<organism evidence="9 10">
    <name type="scientific">Natronobacillus azotifigens</name>
    <dbReference type="NCBI Taxonomy" id="472978"/>
    <lineage>
        <taxon>Bacteria</taxon>
        <taxon>Bacillati</taxon>
        <taxon>Bacillota</taxon>
        <taxon>Bacilli</taxon>
        <taxon>Bacillales</taxon>
        <taxon>Bacillaceae</taxon>
        <taxon>Natronobacillus</taxon>
    </lineage>
</organism>
<dbReference type="GO" id="GO:0043565">
    <property type="term" value="F:sequence-specific DNA binding"/>
    <property type="evidence" value="ECO:0007669"/>
    <property type="project" value="InterPro"/>
</dbReference>
<dbReference type="PRINTS" id="PR00745">
    <property type="entry name" value="GLHYDRLASE39"/>
</dbReference>
<dbReference type="InterPro" id="IPR037923">
    <property type="entry name" value="HTH-like"/>
</dbReference>
<dbReference type="Pfam" id="PF02311">
    <property type="entry name" value="AraC_binding"/>
    <property type="match status" value="1"/>
</dbReference>
<dbReference type="GO" id="GO:0005975">
    <property type="term" value="P:carbohydrate metabolic process"/>
    <property type="evidence" value="ECO:0007669"/>
    <property type="project" value="InterPro"/>
</dbReference>
<name>A0A9J6R7K6_9BACI</name>
<dbReference type="SUPFAM" id="SSF51215">
    <property type="entry name" value="Regulatory protein AraC"/>
    <property type="match status" value="1"/>
</dbReference>
<gene>
    <name evidence="9" type="ORF">OWO01_00090</name>
</gene>
<dbReference type="Gene3D" id="2.60.40.1500">
    <property type="entry name" value="Glycosyl hydrolase domain, family 39"/>
    <property type="match status" value="1"/>
</dbReference>
<keyword evidence="4" id="KW-0238">DNA-binding</keyword>
<keyword evidence="2" id="KW-0378">Hydrolase</keyword>
<evidence type="ECO:0000256" key="4">
    <source>
        <dbReference type="ARBA" id="ARBA00023125"/>
    </source>
</evidence>
<dbReference type="Gene3D" id="3.20.20.80">
    <property type="entry name" value="Glycosidases"/>
    <property type="match status" value="1"/>
</dbReference>
<dbReference type="GO" id="GO:0004553">
    <property type="term" value="F:hydrolase activity, hydrolyzing O-glycosyl compounds"/>
    <property type="evidence" value="ECO:0007669"/>
    <property type="project" value="InterPro"/>
</dbReference>
<dbReference type="PANTHER" id="PTHR43280">
    <property type="entry name" value="ARAC-FAMILY TRANSCRIPTIONAL REGULATOR"/>
    <property type="match status" value="1"/>
</dbReference>
<dbReference type="Proteomes" id="UP001084197">
    <property type="component" value="Unassembled WGS sequence"/>
</dbReference>
<dbReference type="Gene3D" id="2.60.120.10">
    <property type="entry name" value="Jelly Rolls"/>
    <property type="match status" value="1"/>
</dbReference>
<protein>
    <submittedName>
        <fullName evidence="9">Helix-turn-helix domain-containing protein</fullName>
    </submittedName>
</protein>
<evidence type="ECO:0000259" key="8">
    <source>
        <dbReference type="PROSITE" id="PS01124"/>
    </source>
</evidence>
<dbReference type="Gene3D" id="1.10.10.60">
    <property type="entry name" value="Homeodomain-like"/>
    <property type="match status" value="2"/>
</dbReference>
<dbReference type="Pfam" id="PF12833">
    <property type="entry name" value="HTH_18"/>
    <property type="match status" value="1"/>
</dbReference>
<dbReference type="InterPro" id="IPR018060">
    <property type="entry name" value="HTH_AraC"/>
</dbReference>
<evidence type="ECO:0000256" key="7">
    <source>
        <dbReference type="PIRSR" id="PIRSR600514-1"/>
    </source>
</evidence>
<dbReference type="RefSeq" id="WP_268778380.1">
    <property type="nucleotide sequence ID" value="NZ_JAPRAT010000001.1"/>
</dbReference>
<keyword evidence="3" id="KW-0805">Transcription regulation</keyword>
<evidence type="ECO:0000256" key="3">
    <source>
        <dbReference type="ARBA" id="ARBA00023015"/>
    </source>
</evidence>
<evidence type="ECO:0000256" key="6">
    <source>
        <dbReference type="ARBA" id="ARBA00023295"/>
    </source>
</evidence>
<feature type="active site" description="Proton donor" evidence="7">
    <location>
        <position position="477"/>
    </location>
</feature>
<evidence type="ECO:0000313" key="10">
    <source>
        <dbReference type="Proteomes" id="UP001084197"/>
    </source>
</evidence>